<dbReference type="GeneID" id="92012027"/>
<organism evidence="1 2">
    <name type="scientific">Diplodia seriata</name>
    <dbReference type="NCBI Taxonomy" id="420778"/>
    <lineage>
        <taxon>Eukaryota</taxon>
        <taxon>Fungi</taxon>
        <taxon>Dikarya</taxon>
        <taxon>Ascomycota</taxon>
        <taxon>Pezizomycotina</taxon>
        <taxon>Dothideomycetes</taxon>
        <taxon>Dothideomycetes incertae sedis</taxon>
        <taxon>Botryosphaeriales</taxon>
        <taxon>Botryosphaeriaceae</taxon>
        <taxon>Diplodia</taxon>
    </lineage>
</organism>
<dbReference type="EMBL" id="JAJVCZ030000008">
    <property type="protein sequence ID" value="KAL0257132.1"/>
    <property type="molecule type" value="Genomic_DNA"/>
</dbReference>
<sequence length="105" mass="11450">MGAYEIRVWDRYESFDSEVINGCNGGFFTGRPVCMQCPSDFLELCNAVENVIMLVGNQGMVMGTDSRTINKVSVPGSQRFYINPLGAVAYTQAHSAYIPADSIVG</sequence>
<proteinExistence type="predicted"/>
<accession>A0ABR3C932</accession>
<dbReference type="Proteomes" id="UP001430584">
    <property type="component" value="Unassembled WGS sequence"/>
</dbReference>
<protein>
    <submittedName>
        <fullName evidence="1">Uncharacterized protein</fullName>
    </submittedName>
</protein>
<dbReference type="RefSeq" id="XP_066630161.1">
    <property type="nucleotide sequence ID" value="XM_066779357.1"/>
</dbReference>
<dbReference type="InterPro" id="IPR052820">
    <property type="entry name" value="PhiA_domain"/>
</dbReference>
<dbReference type="PANTHER" id="PTHR42047">
    <property type="entry name" value="PROTEIN, PUTATIVE (AFU_ORTHOLOGUE AFUA_6G03560)-RELATED"/>
    <property type="match status" value="1"/>
</dbReference>
<dbReference type="PANTHER" id="PTHR42047:SF1">
    <property type="entry name" value="PROTEIN, PUTATIVE (AFU_ORTHOLOGUE AFUA_6G03560)-RELATED"/>
    <property type="match status" value="1"/>
</dbReference>
<evidence type="ECO:0000313" key="1">
    <source>
        <dbReference type="EMBL" id="KAL0257132.1"/>
    </source>
</evidence>
<reference evidence="1 2" key="1">
    <citation type="submission" date="2024-02" db="EMBL/GenBank/DDBJ databases">
        <title>De novo assembly and annotation of 12 fungi associated with fruit tree decline syndrome in Ontario, Canada.</title>
        <authorList>
            <person name="Sulman M."/>
            <person name="Ellouze W."/>
            <person name="Ilyukhin E."/>
        </authorList>
    </citation>
    <scope>NUCLEOTIDE SEQUENCE [LARGE SCALE GENOMIC DNA]</scope>
    <source>
        <strain evidence="1 2">FDS-637</strain>
    </source>
</reference>
<gene>
    <name evidence="1" type="ORF">SLS55_007942</name>
</gene>
<keyword evidence="2" id="KW-1185">Reference proteome</keyword>
<comment type="caution">
    <text evidence="1">The sequence shown here is derived from an EMBL/GenBank/DDBJ whole genome shotgun (WGS) entry which is preliminary data.</text>
</comment>
<name>A0ABR3C932_9PEZI</name>
<evidence type="ECO:0000313" key="2">
    <source>
        <dbReference type="Proteomes" id="UP001430584"/>
    </source>
</evidence>